<dbReference type="PANTHER" id="PTHR30136">
    <property type="entry name" value="HELIX-TURN-HELIX TRANSCRIPTIONAL REGULATOR, ICLR FAMILY"/>
    <property type="match status" value="1"/>
</dbReference>
<comment type="caution">
    <text evidence="7">The sequence shown here is derived from an EMBL/GenBank/DDBJ whole genome shotgun (WGS) entry which is preliminary data.</text>
</comment>
<dbReference type="PROSITE" id="PS51078">
    <property type="entry name" value="ICLR_ED"/>
    <property type="match status" value="1"/>
</dbReference>
<dbReference type="InterPro" id="IPR005471">
    <property type="entry name" value="Tscrpt_reg_IclR_N"/>
</dbReference>
<feature type="domain" description="IclR-ED" evidence="6">
    <location>
        <begin position="88"/>
        <end position="271"/>
    </location>
</feature>
<dbReference type="SMART" id="SM00346">
    <property type="entry name" value="HTH_ICLR"/>
    <property type="match status" value="1"/>
</dbReference>
<dbReference type="InterPro" id="IPR036390">
    <property type="entry name" value="WH_DNA-bd_sf"/>
</dbReference>
<gene>
    <name evidence="7" type="ORF">QO011_005051</name>
</gene>
<protein>
    <submittedName>
        <fullName evidence="7">IclR family acetate operon transcriptional repressor</fullName>
    </submittedName>
</protein>
<dbReference type="Proteomes" id="UP001242480">
    <property type="component" value="Unassembled WGS sequence"/>
</dbReference>
<evidence type="ECO:0000256" key="3">
    <source>
        <dbReference type="ARBA" id="ARBA00023163"/>
    </source>
</evidence>
<dbReference type="InterPro" id="IPR036388">
    <property type="entry name" value="WH-like_DNA-bd_sf"/>
</dbReference>
<keyword evidence="3" id="KW-0804">Transcription</keyword>
<evidence type="ECO:0000256" key="1">
    <source>
        <dbReference type="ARBA" id="ARBA00023015"/>
    </source>
</evidence>
<dbReference type="EMBL" id="JAUSVX010000010">
    <property type="protein sequence ID" value="MDQ0472024.1"/>
    <property type="molecule type" value="Genomic_DNA"/>
</dbReference>
<keyword evidence="1" id="KW-0805">Transcription regulation</keyword>
<organism evidence="7 8">
    <name type="scientific">Labrys wisconsinensis</name>
    <dbReference type="NCBI Taxonomy" id="425677"/>
    <lineage>
        <taxon>Bacteria</taxon>
        <taxon>Pseudomonadati</taxon>
        <taxon>Pseudomonadota</taxon>
        <taxon>Alphaproteobacteria</taxon>
        <taxon>Hyphomicrobiales</taxon>
        <taxon>Xanthobacteraceae</taxon>
        <taxon>Labrys</taxon>
    </lineage>
</organism>
<dbReference type="InterPro" id="IPR014757">
    <property type="entry name" value="Tscrpt_reg_IclR_C"/>
</dbReference>
<sequence length="277" mass="29448">MRTQEAGAVAREGRSEAPSETAGGVQSLIRALSILDTLAESEDGLSLTALARAVGLPPSSAHRLLTTLQRKRFVRFEPGAMTWRVGVQAFVVGNAFARSREVVPFAMPFMRQLMDKTGETVNLYVPNDGQAICIAQVQSRQVIRAISRPGGTVPLQRSAAGKAMLARMGRGEVEDILSAHGRRDPEEASAVDPSKLRAEIEAVRARGFALDDEEVAPGLRCIAVPILDEHGAAQAAMSIAGPITRLTDQRLARLAGMVVAAGEAVTREFGGGGRGMR</sequence>
<dbReference type="InterPro" id="IPR029016">
    <property type="entry name" value="GAF-like_dom_sf"/>
</dbReference>
<dbReference type="PROSITE" id="PS51077">
    <property type="entry name" value="HTH_ICLR"/>
    <property type="match status" value="1"/>
</dbReference>
<keyword evidence="8" id="KW-1185">Reference proteome</keyword>
<proteinExistence type="predicted"/>
<evidence type="ECO:0000259" key="6">
    <source>
        <dbReference type="PROSITE" id="PS51078"/>
    </source>
</evidence>
<dbReference type="SUPFAM" id="SSF55781">
    <property type="entry name" value="GAF domain-like"/>
    <property type="match status" value="1"/>
</dbReference>
<evidence type="ECO:0000256" key="2">
    <source>
        <dbReference type="ARBA" id="ARBA00023125"/>
    </source>
</evidence>
<accession>A0ABU0JCL4</accession>
<evidence type="ECO:0000259" key="5">
    <source>
        <dbReference type="PROSITE" id="PS51077"/>
    </source>
</evidence>
<dbReference type="Pfam" id="PF09339">
    <property type="entry name" value="HTH_IclR"/>
    <property type="match status" value="1"/>
</dbReference>
<evidence type="ECO:0000313" key="7">
    <source>
        <dbReference type="EMBL" id="MDQ0472024.1"/>
    </source>
</evidence>
<evidence type="ECO:0000256" key="4">
    <source>
        <dbReference type="SAM" id="MobiDB-lite"/>
    </source>
</evidence>
<feature type="region of interest" description="Disordered" evidence="4">
    <location>
        <begin position="1"/>
        <end position="22"/>
    </location>
</feature>
<dbReference type="Gene3D" id="3.30.450.40">
    <property type="match status" value="1"/>
</dbReference>
<dbReference type="RefSeq" id="WP_307278129.1">
    <property type="nucleotide sequence ID" value="NZ_JAUSVX010000010.1"/>
</dbReference>
<keyword evidence="2" id="KW-0238">DNA-binding</keyword>
<reference evidence="7 8" key="1">
    <citation type="submission" date="2023-07" db="EMBL/GenBank/DDBJ databases">
        <title>Genomic Encyclopedia of Type Strains, Phase IV (KMG-IV): sequencing the most valuable type-strain genomes for metagenomic binning, comparative biology and taxonomic classification.</title>
        <authorList>
            <person name="Goeker M."/>
        </authorList>
    </citation>
    <scope>NUCLEOTIDE SEQUENCE [LARGE SCALE GENOMIC DNA]</scope>
    <source>
        <strain evidence="7 8">DSM 19619</strain>
    </source>
</reference>
<dbReference type="InterPro" id="IPR050707">
    <property type="entry name" value="HTH_MetabolicPath_Reg"/>
</dbReference>
<dbReference type="Gene3D" id="1.10.10.10">
    <property type="entry name" value="Winged helix-like DNA-binding domain superfamily/Winged helix DNA-binding domain"/>
    <property type="match status" value="1"/>
</dbReference>
<evidence type="ECO:0000313" key="8">
    <source>
        <dbReference type="Proteomes" id="UP001242480"/>
    </source>
</evidence>
<feature type="domain" description="HTH iclR-type" evidence="5">
    <location>
        <begin position="25"/>
        <end position="87"/>
    </location>
</feature>
<dbReference type="SUPFAM" id="SSF46785">
    <property type="entry name" value="Winged helix' DNA-binding domain"/>
    <property type="match status" value="1"/>
</dbReference>
<name>A0ABU0JCL4_9HYPH</name>
<dbReference type="PANTHER" id="PTHR30136:SF24">
    <property type="entry name" value="HTH-TYPE TRANSCRIPTIONAL REPRESSOR ALLR"/>
    <property type="match status" value="1"/>
</dbReference>
<dbReference type="Pfam" id="PF01614">
    <property type="entry name" value="IclR_C"/>
    <property type="match status" value="1"/>
</dbReference>